<reference evidence="1 2" key="1">
    <citation type="submission" date="2015-11" db="EMBL/GenBank/DDBJ databases">
        <title>Exploring the genomic traits of fungus-feeding bacterial genus Collimonas.</title>
        <authorList>
            <person name="Song C."/>
            <person name="Schmidt R."/>
            <person name="de Jager V."/>
            <person name="Krzyzanowska D."/>
            <person name="Jongedijk E."/>
            <person name="Cankar K."/>
            <person name="Beekwilder J."/>
            <person name="van Veen A."/>
            <person name="de Boer W."/>
            <person name="van Veen J.A."/>
            <person name="Garbeva P."/>
        </authorList>
    </citation>
    <scope>NUCLEOTIDE SEQUENCE [LARGE SCALE GENOMIC DNA]</scope>
    <source>
        <strain evidence="1 2">Ter91</strain>
    </source>
</reference>
<accession>A0A127QCA0</accession>
<sequence>MRQKFFNFMEKHMKLVNRMKLKSKVAMLNVQTIGTDEE</sequence>
<dbReference type="KEGG" id="cpra:CPter91_5402"/>
<dbReference type="PATRIC" id="fig|279113.9.peg.5362"/>
<proteinExistence type="predicted"/>
<organism evidence="1 2">
    <name type="scientific">Collimonas pratensis</name>
    <dbReference type="NCBI Taxonomy" id="279113"/>
    <lineage>
        <taxon>Bacteria</taxon>
        <taxon>Pseudomonadati</taxon>
        <taxon>Pseudomonadota</taxon>
        <taxon>Betaproteobacteria</taxon>
        <taxon>Burkholderiales</taxon>
        <taxon>Oxalobacteraceae</taxon>
        <taxon>Collimonas</taxon>
    </lineage>
</organism>
<dbReference type="EMBL" id="CP013234">
    <property type="protein sequence ID" value="AMP07688.1"/>
    <property type="molecule type" value="Genomic_DNA"/>
</dbReference>
<name>A0A127QCA0_9BURK</name>
<evidence type="ECO:0000313" key="1">
    <source>
        <dbReference type="EMBL" id="AMP07688.1"/>
    </source>
</evidence>
<gene>
    <name evidence="1" type="ORF">CPter91_5402</name>
</gene>
<dbReference type="STRING" id="279113.CPter91_5402"/>
<protein>
    <submittedName>
        <fullName evidence="1">Uncharacterized protein</fullName>
    </submittedName>
</protein>
<dbReference type="AlphaFoldDB" id="A0A127QCA0"/>
<dbReference type="Proteomes" id="UP000074561">
    <property type="component" value="Chromosome"/>
</dbReference>
<evidence type="ECO:0000313" key="2">
    <source>
        <dbReference type="Proteomes" id="UP000074561"/>
    </source>
</evidence>